<keyword evidence="1" id="KW-0812">Transmembrane</keyword>
<dbReference type="Proteomes" id="UP000428328">
    <property type="component" value="Chromosome"/>
</dbReference>
<accession>A0A6I6JCP5</accession>
<gene>
    <name evidence="3" type="ORF">GM415_01450</name>
</gene>
<evidence type="ECO:0000256" key="2">
    <source>
        <dbReference type="SAM" id="SignalP"/>
    </source>
</evidence>
<evidence type="ECO:0000313" key="4">
    <source>
        <dbReference type="Proteomes" id="UP000428328"/>
    </source>
</evidence>
<reference evidence="3 4" key="1">
    <citation type="submission" date="2019-11" db="EMBL/GenBank/DDBJ databases">
        <authorList>
            <person name="Zheng R.K."/>
            <person name="Sun C.M."/>
        </authorList>
    </citation>
    <scope>NUCLEOTIDE SEQUENCE [LARGE SCALE GENOMIC DNA]</scope>
    <source>
        <strain evidence="3 4">SRB007</strain>
    </source>
</reference>
<feature type="chain" id="PRO_5026023364" description="Chemotaxis protein" evidence="2">
    <location>
        <begin position="20"/>
        <end position="415"/>
    </location>
</feature>
<dbReference type="AlphaFoldDB" id="A0A6I6JCP5"/>
<feature type="signal peptide" evidence="2">
    <location>
        <begin position="1"/>
        <end position="19"/>
    </location>
</feature>
<evidence type="ECO:0000313" key="3">
    <source>
        <dbReference type="EMBL" id="QGY38858.1"/>
    </source>
</evidence>
<evidence type="ECO:0008006" key="5">
    <source>
        <dbReference type="Google" id="ProtNLM"/>
    </source>
</evidence>
<organism evidence="3 4">
    <name type="scientific">Pseudodesulfovibrio cashew</name>
    <dbReference type="NCBI Taxonomy" id="2678688"/>
    <lineage>
        <taxon>Bacteria</taxon>
        <taxon>Pseudomonadati</taxon>
        <taxon>Thermodesulfobacteriota</taxon>
        <taxon>Desulfovibrionia</taxon>
        <taxon>Desulfovibrionales</taxon>
        <taxon>Desulfovibrionaceae</taxon>
    </lineage>
</organism>
<dbReference type="KEGG" id="psel:GM415_01450"/>
<feature type="transmembrane region" description="Helical" evidence="1">
    <location>
        <begin position="384"/>
        <end position="405"/>
    </location>
</feature>
<keyword evidence="1" id="KW-0472">Membrane</keyword>
<keyword evidence="1" id="KW-1133">Transmembrane helix</keyword>
<protein>
    <recommendedName>
        <fullName evidence="5">Chemotaxis protein</fullName>
    </recommendedName>
</protein>
<dbReference type="PROSITE" id="PS51257">
    <property type="entry name" value="PROKAR_LIPOPROTEIN"/>
    <property type="match status" value="1"/>
</dbReference>
<evidence type="ECO:0000256" key="1">
    <source>
        <dbReference type="SAM" id="Phobius"/>
    </source>
</evidence>
<dbReference type="RefSeq" id="WP_158946068.1">
    <property type="nucleotide sequence ID" value="NZ_CP046400.1"/>
</dbReference>
<keyword evidence="4" id="KW-1185">Reference proteome</keyword>
<dbReference type="EMBL" id="CP046400">
    <property type="protein sequence ID" value="QGY38858.1"/>
    <property type="molecule type" value="Genomic_DNA"/>
</dbReference>
<keyword evidence="2" id="KW-0732">Signal</keyword>
<sequence length="415" mass="46322">MFKHFALLLSLMTILAGCAGGVASTMNQAAFRHVPAQPGKTRASKGSNAKARLQGIGPLELQAAIMSFADTSNARIAEAAAALEEIGTPQARVTAARMMVFDVSSNVEIAAGPYPGMALLDLIVVTTLRRMVWEDFWLPRFGPEAEKAMEQFREMEEDVWEEASRVMNAEQMAEMRMIIEAWRAKHPKQVAVNYVRFSDFGELGLKPALRRLDQPGGLFASVQAAALVAEDMKVAVDRAFYLMSRMQLVISYQVELAYLELLFQPEVNGLINETENMTSLGERYAEIAEKLPEELRTESSKIVNQLFTQLAQNSDRTINTALTGLTQWQNQAIVGIMENISKEREAAINQAIAGLVLQQNELYQRVDRLVDRSSSELERSMDHAFLLGLLLLGAFFLLLTLYKVFVARPLDRRRS</sequence>
<proteinExistence type="predicted"/>
<name>A0A6I6JCP5_9BACT</name>